<protein>
    <recommendedName>
        <fullName evidence="9">Anion exchange protein</fullName>
    </recommendedName>
</protein>
<dbReference type="GO" id="GO:0008509">
    <property type="term" value="F:monoatomic anion transmembrane transporter activity"/>
    <property type="evidence" value="ECO:0007669"/>
    <property type="project" value="InterPro"/>
</dbReference>
<feature type="domain" description="Bicarbonate transporter-like transmembrane" evidence="11">
    <location>
        <begin position="343"/>
        <end position="883"/>
    </location>
</feature>
<feature type="transmembrane region" description="Helical" evidence="9">
    <location>
        <begin position="607"/>
        <end position="625"/>
    </location>
</feature>
<feature type="transmembrane region" description="Helical" evidence="9">
    <location>
        <begin position="400"/>
        <end position="420"/>
    </location>
</feature>
<evidence type="ECO:0000256" key="8">
    <source>
        <dbReference type="ARBA" id="ARBA00023136"/>
    </source>
</evidence>
<dbReference type="InterPro" id="IPR013769">
    <property type="entry name" value="Band3_cytoplasmic_dom"/>
</dbReference>
<name>V4CHP2_LOTGI</name>
<feature type="transmembrane region" description="Helical" evidence="9">
    <location>
        <begin position="459"/>
        <end position="478"/>
    </location>
</feature>
<evidence type="ECO:0000313" key="13">
    <source>
        <dbReference type="EMBL" id="ESP01655.1"/>
    </source>
</evidence>
<evidence type="ECO:0000256" key="9">
    <source>
        <dbReference type="RuleBase" id="RU362035"/>
    </source>
</evidence>
<dbReference type="InterPro" id="IPR016152">
    <property type="entry name" value="PTrfase/Anion_transptr"/>
</dbReference>
<dbReference type="GO" id="GO:0016323">
    <property type="term" value="C:basolateral plasma membrane"/>
    <property type="evidence" value="ECO:0007669"/>
    <property type="project" value="UniProtKB-SubCell"/>
</dbReference>
<feature type="domain" description="Band 3 cytoplasmic" evidence="12">
    <location>
        <begin position="25"/>
        <end position="296"/>
    </location>
</feature>
<evidence type="ECO:0000256" key="10">
    <source>
        <dbReference type="SAM" id="MobiDB-lite"/>
    </source>
</evidence>
<dbReference type="GeneID" id="20234174"/>
<feature type="transmembrane region" description="Helical" evidence="9">
    <location>
        <begin position="490"/>
        <end position="510"/>
    </location>
</feature>
<dbReference type="CTD" id="20234174"/>
<dbReference type="NCBIfam" id="TIGR00834">
    <property type="entry name" value="ae"/>
    <property type="match status" value="1"/>
</dbReference>
<keyword evidence="7 9" id="KW-0406">Ion transport</keyword>
<evidence type="ECO:0000256" key="2">
    <source>
        <dbReference type="ARBA" id="ARBA00010993"/>
    </source>
</evidence>
<dbReference type="EMBL" id="KB200430">
    <property type="protein sequence ID" value="ESP01655.1"/>
    <property type="molecule type" value="Genomic_DNA"/>
</dbReference>
<evidence type="ECO:0000259" key="11">
    <source>
        <dbReference type="Pfam" id="PF00955"/>
    </source>
</evidence>
<dbReference type="SUPFAM" id="SSF55804">
    <property type="entry name" value="Phoshotransferase/anion transport protein"/>
    <property type="match status" value="1"/>
</dbReference>
<comment type="similarity">
    <text evidence="2 9">Belongs to the anion exchanger (TC 2.A.31) family.</text>
</comment>
<evidence type="ECO:0000256" key="5">
    <source>
        <dbReference type="ARBA" id="ARBA00022692"/>
    </source>
</evidence>
<dbReference type="Gene3D" id="3.40.930.10">
    <property type="entry name" value="Mannitol-specific EII, Chain A"/>
    <property type="match status" value="1"/>
</dbReference>
<keyword evidence="5 9" id="KW-0812">Transmembrane</keyword>
<evidence type="ECO:0000313" key="14">
    <source>
        <dbReference type="Proteomes" id="UP000030746"/>
    </source>
</evidence>
<feature type="transmembrane region" description="Helical" evidence="9">
    <location>
        <begin position="754"/>
        <end position="773"/>
    </location>
</feature>
<comment type="subcellular location">
    <subcellularLocation>
        <location evidence="1">Basolateral cell membrane</location>
        <topology evidence="1">Multi-pass membrane protein</topology>
    </subcellularLocation>
    <subcellularLocation>
        <location evidence="9">Membrane</location>
        <topology evidence="9">Multi-pass membrane protein</topology>
    </subcellularLocation>
</comment>
<feature type="transmembrane region" description="Helical" evidence="9">
    <location>
        <begin position="654"/>
        <end position="673"/>
    </location>
</feature>
<dbReference type="InterPro" id="IPR003024">
    <property type="entry name" value="Na/HCO3_transpt"/>
</dbReference>
<evidence type="ECO:0000256" key="1">
    <source>
        <dbReference type="ARBA" id="ARBA00004554"/>
    </source>
</evidence>
<dbReference type="OMA" id="KQSECTA"/>
<evidence type="ECO:0000259" key="12">
    <source>
        <dbReference type="Pfam" id="PF07565"/>
    </source>
</evidence>
<proteinExistence type="inferred from homology"/>
<dbReference type="HOGENOM" id="CLU_002289_5_1_1"/>
<dbReference type="InterPro" id="IPR011531">
    <property type="entry name" value="HCO3_transpt-like_TM_dom"/>
</dbReference>
<feature type="compositionally biased region" description="Basic residues" evidence="10">
    <location>
        <begin position="128"/>
        <end position="141"/>
    </location>
</feature>
<feature type="transmembrane region" description="Helical" evidence="9">
    <location>
        <begin position="374"/>
        <end position="393"/>
    </location>
</feature>
<dbReference type="Pfam" id="PF07565">
    <property type="entry name" value="Band_3_cyto"/>
    <property type="match status" value="1"/>
</dbReference>
<dbReference type="KEGG" id="lgi:LOTGIDRAFT_139303"/>
<dbReference type="InterPro" id="IPR003020">
    <property type="entry name" value="HCO3_transpt_euk"/>
</dbReference>
<organism evidence="13 14">
    <name type="scientific">Lottia gigantea</name>
    <name type="common">Giant owl limpet</name>
    <dbReference type="NCBI Taxonomy" id="225164"/>
    <lineage>
        <taxon>Eukaryota</taxon>
        <taxon>Metazoa</taxon>
        <taxon>Spiralia</taxon>
        <taxon>Lophotrochozoa</taxon>
        <taxon>Mollusca</taxon>
        <taxon>Gastropoda</taxon>
        <taxon>Patellogastropoda</taxon>
        <taxon>Lottioidea</taxon>
        <taxon>Lottiidae</taxon>
        <taxon>Lottia</taxon>
    </lineage>
</organism>
<evidence type="ECO:0000256" key="3">
    <source>
        <dbReference type="ARBA" id="ARBA00022448"/>
    </source>
</evidence>
<accession>V4CHP2</accession>
<gene>
    <name evidence="13" type="ORF">LOTGIDRAFT_139303</name>
</gene>
<dbReference type="GO" id="GO:0051453">
    <property type="term" value="P:regulation of intracellular pH"/>
    <property type="evidence" value="ECO:0007669"/>
    <property type="project" value="TreeGrafter"/>
</dbReference>
<keyword evidence="3 9" id="KW-0813">Transport</keyword>
<dbReference type="FunFam" id="1.10.287.570:FF:000001">
    <property type="entry name" value="Anion exchange protein"/>
    <property type="match status" value="1"/>
</dbReference>
<sequence length="896" mass="101445">MTCDPTDRVQDLLNKVNDPKHRTKKIFVEMDILKKRFEDYEWKEIARWVKYEENVEEGGKRWSKPHVASLSMHSIVELRRFIQDSCMLLDIECYTISQVIDSFLDAWVTDGQLDPLLRQHVRNMCLKTHRHSHDKGRKGRLSRQNTNTDLTRGFSSSSDAGHDSSASLSSMDTEALKKHNEKFMRKIPKGAEVCNVMVGEIDDLEQRVCGFMRLNDSRVLGDICEVPLPTRFVFILLGPIGTADHLQEIGRVVGTMMVDDIFREVAYKCRDKEDLFAGMDEFIEQVTVLPPGEWDPKIRIEPPGSVPSQVMINPLGAITNVPRPPPEEEQESHADPSLVLSGRPFKGLIEDIKRKAPWYVSDFKDALHIQCVASFIYIFLATLTPNVTFGGMLGQETNQYMGVMECIFAAAVTGIIFALFSGQPMNILGSTGPMLVLEKIIYNFCVDQGWDFMPFRCWVGIWTGGLLLIIVMFDLSALVKYITRFTEESFACLIALIFIYEAFLKLFNIATIDAPVQLHPDEPIPMNCMCNSSMYISNITDHWNQTMCMDMNATWNCIPEMTYIPDAFMFSVLLYFGTFGIAIFLIDFKTWSCFPTWVRQLLSDFGVLIAIVSMVGVDIACGLPTPKLLVPEEFKPTRSDRGWFINPLSATNPWWTALAAGLPAILATILVFMDQQITAVIVNRKENKLKKGKGYHLDLMVLTILIVASSLLGLPWYVAATVSAIAHVQSLKKESESTAPGEKPTFLGVREQRVTALLVGILSGAAVFITNVLKVIPMPVLYGVFFYMGFSALRGMQFIDRILLFLMPVKYQPDHKYLRHVPLWRVHVFTLIQTTCLIALWVVKSIKVISIGFPLLVVFTGVVRKIMECFFSQYELKYLDDILPGKDKKSGDKVYF</sequence>
<reference evidence="13 14" key="1">
    <citation type="journal article" date="2013" name="Nature">
        <title>Insights into bilaterian evolution from three spiralian genomes.</title>
        <authorList>
            <person name="Simakov O."/>
            <person name="Marletaz F."/>
            <person name="Cho S.J."/>
            <person name="Edsinger-Gonzales E."/>
            <person name="Havlak P."/>
            <person name="Hellsten U."/>
            <person name="Kuo D.H."/>
            <person name="Larsson T."/>
            <person name="Lv J."/>
            <person name="Arendt D."/>
            <person name="Savage R."/>
            <person name="Osoegawa K."/>
            <person name="de Jong P."/>
            <person name="Grimwood J."/>
            <person name="Chapman J.A."/>
            <person name="Shapiro H."/>
            <person name="Aerts A."/>
            <person name="Otillar R.P."/>
            <person name="Terry A.Y."/>
            <person name="Boore J.L."/>
            <person name="Grigoriev I.V."/>
            <person name="Lindberg D.R."/>
            <person name="Seaver E.C."/>
            <person name="Weisblat D.A."/>
            <person name="Putnam N.H."/>
            <person name="Rokhsar D.S."/>
        </authorList>
    </citation>
    <scope>NUCLEOTIDE SEQUENCE [LARGE SCALE GENOMIC DNA]</scope>
</reference>
<dbReference type="GO" id="GO:0008510">
    <property type="term" value="F:sodium:bicarbonate symporter activity"/>
    <property type="evidence" value="ECO:0007669"/>
    <property type="project" value="TreeGrafter"/>
</dbReference>
<dbReference type="RefSeq" id="XP_009047641.1">
    <property type="nucleotide sequence ID" value="XM_009049393.1"/>
</dbReference>
<dbReference type="PRINTS" id="PR01232">
    <property type="entry name" value="NAHCO3TRSPRT"/>
</dbReference>
<dbReference type="PANTHER" id="PTHR11453">
    <property type="entry name" value="ANION EXCHANGE PROTEIN"/>
    <property type="match status" value="1"/>
</dbReference>
<dbReference type="PANTHER" id="PTHR11453:SF36">
    <property type="entry name" value="ANION EXCHANGE PROTEIN"/>
    <property type="match status" value="1"/>
</dbReference>
<keyword evidence="8 9" id="KW-0472">Membrane</keyword>
<feature type="region of interest" description="Disordered" evidence="10">
    <location>
        <begin position="128"/>
        <end position="171"/>
    </location>
</feature>
<dbReference type="GO" id="GO:0005452">
    <property type="term" value="F:solute:inorganic anion antiporter activity"/>
    <property type="evidence" value="ECO:0007669"/>
    <property type="project" value="InterPro"/>
</dbReference>
<feature type="transmembrane region" description="Helical" evidence="9">
    <location>
        <begin position="568"/>
        <end position="586"/>
    </location>
</feature>
<dbReference type="AlphaFoldDB" id="V4CHP2"/>
<feature type="compositionally biased region" description="Low complexity" evidence="10">
    <location>
        <begin position="155"/>
        <end position="170"/>
    </location>
</feature>
<feature type="transmembrane region" description="Helical" evidence="9">
    <location>
        <begin position="780"/>
        <end position="804"/>
    </location>
</feature>
<evidence type="ECO:0000256" key="4">
    <source>
        <dbReference type="ARBA" id="ARBA00022475"/>
    </source>
</evidence>
<dbReference type="OrthoDB" id="1735926at2759"/>
<keyword evidence="14" id="KW-1185">Reference proteome</keyword>
<evidence type="ECO:0000256" key="7">
    <source>
        <dbReference type="ARBA" id="ARBA00023065"/>
    </source>
</evidence>
<feature type="transmembrane region" description="Helical" evidence="9">
    <location>
        <begin position="694"/>
        <end position="718"/>
    </location>
</feature>
<dbReference type="PRINTS" id="PR01231">
    <property type="entry name" value="HCO3TRNSPORT"/>
</dbReference>
<keyword evidence="6 9" id="KW-1133">Transmembrane helix</keyword>
<evidence type="ECO:0000256" key="6">
    <source>
        <dbReference type="ARBA" id="ARBA00022989"/>
    </source>
</evidence>
<dbReference type="Gene3D" id="1.10.287.570">
    <property type="entry name" value="Helical hairpin bin"/>
    <property type="match status" value="1"/>
</dbReference>
<dbReference type="Pfam" id="PF00955">
    <property type="entry name" value="HCO3_cotransp"/>
    <property type="match status" value="1"/>
</dbReference>
<keyword evidence="4" id="KW-1003">Cell membrane</keyword>
<dbReference type="Proteomes" id="UP000030746">
    <property type="component" value="Unassembled WGS sequence"/>
</dbReference>
<feature type="compositionally biased region" description="Polar residues" evidence="10">
    <location>
        <begin position="142"/>
        <end position="154"/>
    </location>
</feature>